<dbReference type="RefSeq" id="WP_171690289.1">
    <property type="nucleotide sequence ID" value="NZ_WHOC01000075.1"/>
</dbReference>
<keyword evidence="3" id="KW-1185">Reference proteome</keyword>
<feature type="transmembrane region" description="Helical" evidence="1">
    <location>
        <begin position="48"/>
        <end position="66"/>
    </location>
</feature>
<keyword evidence="1" id="KW-0472">Membrane</keyword>
<sequence length="264" mass="29540">MNEIEREVKQALNQAAKSSIMNPHLESRAWNQLSSNIKAKKPFSIKKSVTICLLLSLVLIVGTAYAESAISKIKLLTYIGHVPIFSKQSGTSNSLNLELEQEKKSASDKVFNENKVGREVVAGISPVPFILPTLPDGYELKDEFGIPGRISQQIREGKLENTFLQKDGTFSYIASFSKANNDPIVIQYSYYSKFQDIGSMELRFETDKVELEGYPVTQTETSSIVWIELKDGALLTINISGPQTYSIRERNDGLKEVLKKLNLK</sequence>
<keyword evidence="1" id="KW-1133">Transmembrane helix</keyword>
<organism evidence="2 3">
    <name type="scientific">Paenibacillus germinis</name>
    <dbReference type="NCBI Taxonomy" id="2654979"/>
    <lineage>
        <taxon>Bacteria</taxon>
        <taxon>Bacillati</taxon>
        <taxon>Bacillota</taxon>
        <taxon>Bacilli</taxon>
        <taxon>Bacillales</taxon>
        <taxon>Paenibacillaceae</taxon>
        <taxon>Paenibacillus</taxon>
    </lineage>
</organism>
<accession>A0ABX1Z1I8</accession>
<evidence type="ECO:0000313" key="2">
    <source>
        <dbReference type="EMBL" id="NOU87086.1"/>
    </source>
</evidence>
<evidence type="ECO:0000313" key="3">
    <source>
        <dbReference type="Proteomes" id="UP000658690"/>
    </source>
</evidence>
<reference evidence="2 3" key="1">
    <citation type="submission" date="2019-10" db="EMBL/GenBank/DDBJ databases">
        <title>Description of Paenibacillus choica sp. nov.</title>
        <authorList>
            <person name="Carlier A."/>
            <person name="Qi S."/>
        </authorList>
    </citation>
    <scope>NUCLEOTIDE SEQUENCE [LARGE SCALE GENOMIC DNA]</scope>
    <source>
        <strain evidence="2 3">LMG 31460</strain>
    </source>
</reference>
<protein>
    <recommendedName>
        <fullName evidence="4">DUF4367 domain-containing protein</fullName>
    </recommendedName>
</protein>
<comment type="caution">
    <text evidence="2">The sequence shown here is derived from an EMBL/GenBank/DDBJ whole genome shotgun (WGS) entry which is preliminary data.</text>
</comment>
<evidence type="ECO:0000256" key="1">
    <source>
        <dbReference type="SAM" id="Phobius"/>
    </source>
</evidence>
<evidence type="ECO:0008006" key="4">
    <source>
        <dbReference type="Google" id="ProtNLM"/>
    </source>
</evidence>
<gene>
    <name evidence="2" type="ORF">GC102_15040</name>
</gene>
<keyword evidence="1" id="KW-0812">Transmembrane</keyword>
<dbReference type="EMBL" id="WHOC01000075">
    <property type="protein sequence ID" value="NOU87086.1"/>
    <property type="molecule type" value="Genomic_DNA"/>
</dbReference>
<dbReference type="Proteomes" id="UP000658690">
    <property type="component" value="Unassembled WGS sequence"/>
</dbReference>
<proteinExistence type="predicted"/>
<name>A0ABX1Z1I8_9BACL</name>